<organism evidence="3 4">
    <name type="scientific">Pseudoteredinibacter isoporae</name>
    <dbReference type="NCBI Taxonomy" id="570281"/>
    <lineage>
        <taxon>Bacteria</taxon>
        <taxon>Pseudomonadati</taxon>
        <taxon>Pseudomonadota</taxon>
        <taxon>Gammaproteobacteria</taxon>
        <taxon>Cellvibrionales</taxon>
        <taxon>Cellvibrionaceae</taxon>
        <taxon>Pseudoteredinibacter</taxon>
    </lineage>
</organism>
<dbReference type="EMBL" id="JACHHT010000002">
    <property type="protein sequence ID" value="MBB6522987.1"/>
    <property type="molecule type" value="Genomic_DNA"/>
</dbReference>
<evidence type="ECO:0000313" key="3">
    <source>
        <dbReference type="EMBL" id="MBB6522987.1"/>
    </source>
</evidence>
<evidence type="ECO:0000313" key="4">
    <source>
        <dbReference type="Proteomes" id="UP000528457"/>
    </source>
</evidence>
<dbReference type="GO" id="GO:0042834">
    <property type="term" value="F:peptidoglycan binding"/>
    <property type="evidence" value="ECO:0007669"/>
    <property type="project" value="InterPro"/>
</dbReference>
<dbReference type="Pfam" id="PF05036">
    <property type="entry name" value="SPOR"/>
    <property type="match status" value="1"/>
</dbReference>
<evidence type="ECO:0000256" key="1">
    <source>
        <dbReference type="SAM" id="SignalP"/>
    </source>
</evidence>
<keyword evidence="4" id="KW-1185">Reference proteome</keyword>
<dbReference type="SUPFAM" id="SSF110997">
    <property type="entry name" value="Sporulation related repeat"/>
    <property type="match status" value="1"/>
</dbReference>
<dbReference type="InterPro" id="IPR036680">
    <property type="entry name" value="SPOR-like_sf"/>
</dbReference>
<comment type="caution">
    <text evidence="3">The sequence shown here is derived from an EMBL/GenBank/DDBJ whole genome shotgun (WGS) entry which is preliminary data.</text>
</comment>
<feature type="chain" id="PRO_5031429522" description="SPOR domain-containing protein" evidence="1">
    <location>
        <begin position="25"/>
        <end position="118"/>
    </location>
</feature>
<dbReference type="Proteomes" id="UP000528457">
    <property type="component" value="Unassembled WGS sequence"/>
</dbReference>
<gene>
    <name evidence="3" type="ORF">HNR48_003272</name>
</gene>
<feature type="signal peptide" evidence="1">
    <location>
        <begin position="1"/>
        <end position="24"/>
    </location>
</feature>
<proteinExistence type="predicted"/>
<evidence type="ECO:0000259" key="2">
    <source>
        <dbReference type="Pfam" id="PF05036"/>
    </source>
</evidence>
<sequence>MLLKINIGLAAILLACLISVDLQAAQYDRVFTIQLGAYRTADARAELIEKYQQFPLYCRRNSRNAYVVYYGVFESYKDAAPHLQDLPGQDKLGAYIVKLDNVSLKPCINLESKLQSLI</sequence>
<dbReference type="PROSITE" id="PS51257">
    <property type="entry name" value="PROKAR_LIPOPROTEIN"/>
    <property type="match status" value="1"/>
</dbReference>
<protein>
    <recommendedName>
        <fullName evidence="2">SPOR domain-containing protein</fullName>
    </recommendedName>
</protein>
<accession>A0A7X0JVE7</accession>
<name>A0A7X0JVE7_9GAMM</name>
<dbReference type="InterPro" id="IPR007730">
    <property type="entry name" value="SPOR-like_dom"/>
</dbReference>
<dbReference type="AlphaFoldDB" id="A0A7X0JVE7"/>
<feature type="domain" description="SPOR" evidence="2">
    <location>
        <begin position="30"/>
        <end position="98"/>
    </location>
</feature>
<dbReference type="InParanoid" id="A0A7X0JVE7"/>
<reference evidence="3 4" key="1">
    <citation type="submission" date="2020-08" db="EMBL/GenBank/DDBJ databases">
        <title>Genomic Encyclopedia of Type Strains, Phase IV (KMG-IV): sequencing the most valuable type-strain genomes for metagenomic binning, comparative biology and taxonomic classification.</title>
        <authorList>
            <person name="Goeker M."/>
        </authorList>
    </citation>
    <scope>NUCLEOTIDE SEQUENCE [LARGE SCALE GENOMIC DNA]</scope>
    <source>
        <strain evidence="3 4">DSM 22368</strain>
    </source>
</reference>
<keyword evidence="1" id="KW-0732">Signal</keyword>
<dbReference type="Gene3D" id="3.30.70.1070">
    <property type="entry name" value="Sporulation related repeat"/>
    <property type="match status" value="1"/>
</dbReference>
<dbReference type="RefSeq" id="WP_166843201.1">
    <property type="nucleotide sequence ID" value="NZ_JAAONY010000002.1"/>
</dbReference>